<evidence type="ECO:0000313" key="8">
    <source>
        <dbReference type="EMBL" id="KAK7418263.1"/>
    </source>
</evidence>
<dbReference type="PRINTS" id="PR00792">
    <property type="entry name" value="PEPSIN"/>
</dbReference>
<dbReference type="CDD" id="cd06097">
    <property type="entry name" value="Aspergillopepsin_like"/>
    <property type="match status" value="1"/>
</dbReference>
<keyword evidence="2 5" id="KW-0645">Protease</keyword>
<sequence length="430" mass="45471">MKLLSLLCTSILAHLTLVSSHPTSSGESQFSVRQVKNPKFTRDGRRALAKAYRKYGVTLPAALKHDGKTLRRRNDTGSATALPVENDAEWLTPVEIGTPPKTFQMDFDTGSSDLWVYSPQAAAAGGQTQYVATDSTTSQELTGASFEIQYGDQSAAAGHVVMDKVSIGGLAVKAQAVEVADEVTESFAEQQDLDGLVGLAFSSINTVQPQQQNTFFASANAEQGVGLFTADLQQDAPGTYNFGFINQSAFTGDITYTDVDTTVGFWNFTSSGFSVGNSNTSLSQTPITGIADTGTTLLLLPGDVNQAYYSQVQGAQLDETAGGFVFPCDAQLPDFSFGVGKAAVTIPGTFMNFAPVQTTSSSGVKRFRRFRGPKNVFAEALDTGMCFGGLQSSDSAGINIFGDIALKAAFVVFDGANSRIGFAKKDLPAA</sequence>
<accession>A0ABR1HBM2</accession>
<evidence type="ECO:0000259" key="7">
    <source>
        <dbReference type="PROSITE" id="PS51767"/>
    </source>
</evidence>
<dbReference type="EMBL" id="JAZAVJ010000049">
    <property type="protein sequence ID" value="KAK7418263.1"/>
    <property type="molecule type" value="Genomic_DNA"/>
</dbReference>
<reference evidence="8 9" key="1">
    <citation type="journal article" date="2025" name="Microbiol. Resour. Announc.">
        <title>Draft genome sequences for Neonectria magnoliae and Neonectria punicea, canker pathogens of Liriodendron tulipifera and Acer saccharum in West Virginia.</title>
        <authorList>
            <person name="Petronek H.M."/>
            <person name="Kasson M.T."/>
            <person name="Metheny A.M."/>
            <person name="Stauder C.M."/>
            <person name="Lovett B."/>
            <person name="Lynch S.C."/>
            <person name="Garnas J.R."/>
            <person name="Kasson L.R."/>
            <person name="Stajich J.E."/>
        </authorList>
    </citation>
    <scope>NUCLEOTIDE SEQUENCE [LARGE SCALE GENOMIC DNA]</scope>
    <source>
        <strain evidence="8 9">NRRL 64653</strain>
    </source>
</reference>
<dbReference type="PANTHER" id="PTHR47966:SF2">
    <property type="entry name" value="ASPERGILLOPEPSIN-1-RELATED"/>
    <property type="match status" value="1"/>
</dbReference>
<dbReference type="InterPro" id="IPR033121">
    <property type="entry name" value="PEPTIDASE_A1"/>
</dbReference>
<proteinExistence type="inferred from homology"/>
<dbReference type="InterPro" id="IPR021109">
    <property type="entry name" value="Peptidase_aspartic_dom_sf"/>
</dbReference>
<evidence type="ECO:0000256" key="6">
    <source>
        <dbReference type="SAM" id="SignalP"/>
    </source>
</evidence>
<keyword evidence="9" id="KW-1185">Reference proteome</keyword>
<dbReference type="SUPFAM" id="SSF50630">
    <property type="entry name" value="Acid proteases"/>
    <property type="match status" value="1"/>
</dbReference>
<comment type="caution">
    <text evidence="8">The sequence shown here is derived from an EMBL/GenBank/DDBJ whole genome shotgun (WGS) entry which is preliminary data.</text>
</comment>
<feature type="signal peptide" evidence="6">
    <location>
        <begin position="1"/>
        <end position="20"/>
    </location>
</feature>
<organism evidence="8 9">
    <name type="scientific">Neonectria punicea</name>
    <dbReference type="NCBI Taxonomy" id="979145"/>
    <lineage>
        <taxon>Eukaryota</taxon>
        <taxon>Fungi</taxon>
        <taxon>Dikarya</taxon>
        <taxon>Ascomycota</taxon>
        <taxon>Pezizomycotina</taxon>
        <taxon>Sordariomycetes</taxon>
        <taxon>Hypocreomycetidae</taxon>
        <taxon>Hypocreales</taxon>
        <taxon>Nectriaceae</taxon>
        <taxon>Neonectria</taxon>
    </lineage>
</organism>
<comment type="similarity">
    <text evidence="1 5">Belongs to the peptidase A1 family.</text>
</comment>
<evidence type="ECO:0000256" key="2">
    <source>
        <dbReference type="ARBA" id="ARBA00022670"/>
    </source>
</evidence>
<evidence type="ECO:0000256" key="5">
    <source>
        <dbReference type="RuleBase" id="RU000454"/>
    </source>
</evidence>
<evidence type="ECO:0000313" key="9">
    <source>
        <dbReference type="Proteomes" id="UP001498476"/>
    </source>
</evidence>
<protein>
    <recommendedName>
        <fullName evidence="7">Peptidase A1 domain-containing protein</fullName>
    </recommendedName>
</protein>
<evidence type="ECO:0000256" key="3">
    <source>
        <dbReference type="ARBA" id="ARBA00022750"/>
    </source>
</evidence>
<dbReference type="InterPro" id="IPR001969">
    <property type="entry name" value="Aspartic_peptidase_AS"/>
</dbReference>
<dbReference type="InterPro" id="IPR034163">
    <property type="entry name" value="Aspergillopepsin-like_cat_dom"/>
</dbReference>
<evidence type="ECO:0000256" key="1">
    <source>
        <dbReference type="ARBA" id="ARBA00007447"/>
    </source>
</evidence>
<dbReference type="PANTHER" id="PTHR47966">
    <property type="entry name" value="BETA-SITE APP-CLEAVING ENZYME, ISOFORM A-RELATED"/>
    <property type="match status" value="1"/>
</dbReference>
<keyword evidence="6" id="KW-0732">Signal</keyword>
<dbReference type="Gene3D" id="2.40.70.10">
    <property type="entry name" value="Acid Proteases"/>
    <property type="match status" value="2"/>
</dbReference>
<name>A0ABR1HBM2_9HYPO</name>
<keyword evidence="4 5" id="KW-0378">Hydrolase</keyword>
<dbReference type="PROSITE" id="PS00141">
    <property type="entry name" value="ASP_PROTEASE"/>
    <property type="match status" value="1"/>
</dbReference>
<feature type="domain" description="Peptidase A1" evidence="7">
    <location>
        <begin position="90"/>
        <end position="423"/>
    </location>
</feature>
<dbReference type="InterPro" id="IPR001461">
    <property type="entry name" value="Aspartic_peptidase_A1"/>
</dbReference>
<gene>
    <name evidence="8" type="ORF">QQX98_004048</name>
</gene>
<dbReference type="PROSITE" id="PS51767">
    <property type="entry name" value="PEPTIDASE_A1"/>
    <property type="match status" value="1"/>
</dbReference>
<feature type="chain" id="PRO_5046694504" description="Peptidase A1 domain-containing protein" evidence="6">
    <location>
        <begin position="21"/>
        <end position="430"/>
    </location>
</feature>
<evidence type="ECO:0000256" key="4">
    <source>
        <dbReference type="ARBA" id="ARBA00022801"/>
    </source>
</evidence>
<dbReference type="Pfam" id="PF00026">
    <property type="entry name" value="Asp"/>
    <property type="match status" value="1"/>
</dbReference>
<dbReference type="Proteomes" id="UP001498476">
    <property type="component" value="Unassembled WGS sequence"/>
</dbReference>
<keyword evidence="3 5" id="KW-0064">Aspartyl protease</keyword>